<accession>A0A0B2VI91</accession>
<feature type="compositionally biased region" description="Polar residues" evidence="1">
    <location>
        <begin position="84"/>
        <end position="115"/>
    </location>
</feature>
<keyword evidence="3" id="KW-1185">Reference proteome</keyword>
<dbReference type="Proteomes" id="UP000031036">
    <property type="component" value="Unassembled WGS sequence"/>
</dbReference>
<gene>
    <name evidence="2" type="ORF">Tcan_00626</name>
</gene>
<name>A0A0B2VI91_TOXCA</name>
<organism evidence="2 3">
    <name type="scientific">Toxocara canis</name>
    <name type="common">Canine roundworm</name>
    <dbReference type="NCBI Taxonomy" id="6265"/>
    <lineage>
        <taxon>Eukaryota</taxon>
        <taxon>Metazoa</taxon>
        <taxon>Ecdysozoa</taxon>
        <taxon>Nematoda</taxon>
        <taxon>Chromadorea</taxon>
        <taxon>Rhabditida</taxon>
        <taxon>Spirurina</taxon>
        <taxon>Ascaridomorpha</taxon>
        <taxon>Ascaridoidea</taxon>
        <taxon>Toxocaridae</taxon>
        <taxon>Toxocara</taxon>
    </lineage>
</organism>
<protein>
    <submittedName>
        <fullName evidence="2">Uncharacterized protein</fullName>
    </submittedName>
</protein>
<feature type="non-terminal residue" evidence="2">
    <location>
        <position position="115"/>
    </location>
</feature>
<feature type="region of interest" description="Disordered" evidence="1">
    <location>
        <begin position="77"/>
        <end position="115"/>
    </location>
</feature>
<feature type="non-terminal residue" evidence="2">
    <location>
        <position position="1"/>
    </location>
</feature>
<dbReference type="AlphaFoldDB" id="A0A0B2VI91"/>
<sequence>SLSNNQGRTIESVWNINAISYWQWSAGEVVEGVNSEYKKQQEEIDATTIERRLHGSDVLKLTVTWCRCLPPSTELTTEQKRHSLGTTQLHASNSTLPRQIAATQNGNNATLSRRN</sequence>
<proteinExistence type="predicted"/>
<evidence type="ECO:0000256" key="1">
    <source>
        <dbReference type="SAM" id="MobiDB-lite"/>
    </source>
</evidence>
<reference evidence="2 3" key="1">
    <citation type="submission" date="2014-11" db="EMBL/GenBank/DDBJ databases">
        <title>Genetic blueprint of the zoonotic pathogen Toxocara canis.</title>
        <authorList>
            <person name="Zhu X.-Q."/>
            <person name="Korhonen P.K."/>
            <person name="Cai H."/>
            <person name="Young N.D."/>
            <person name="Nejsum P."/>
            <person name="von Samson-Himmelstjerna G."/>
            <person name="Boag P.R."/>
            <person name="Tan P."/>
            <person name="Li Q."/>
            <person name="Min J."/>
            <person name="Yang Y."/>
            <person name="Wang X."/>
            <person name="Fang X."/>
            <person name="Hall R.S."/>
            <person name="Hofmann A."/>
            <person name="Sternberg P.W."/>
            <person name="Jex A.R."/>
            <person name="Gasser R.B."/>
        </authorList>
    </citation>
    <scope>NUCLEOTIDE SEQUENCE [LARGE SCALE GENOMIC DNA]</scope>
    <source>
        <strain evidence="2">PN_DK_2014</strain>
    </source>
</reference>
<dbReference type="EMBL" id="JPKZ01001553">
    <property type="protein sequence ID" value="KHN81233.1"/>
    <property type="molecule type" value="Genomic_DNA"/>
</dbReference>
<comment type="caution">
    <text evidence="2">The sequence shown here is derived from an EMBL/GenBank/DDBJ whole genome shotgun (WGS) entry which is preliminary data.</text>
</comment>
<evidence type="ECO:0000313" key="2">
    <source>
        <dbReference type="EMBL" id="KHN81233.1"/>
    </source>
</evidence>
<evidence type="ECO:0000313" key="3">
    <source>
        <dbReference type="Proteomes" id="UP000031036"/>
    </source>
</evidence>